<gene>
    <name evidence="1" type="ORF">AKJ62_03610</name>
</gene>
<dbReference type="Proteomes" id="UP000070589">
    <property type="component" value="Unassembled WGS sequence"/>
</dbReference>
<accession>A0A133U4R5</accession>
<dbReference type="AlphaFoldDB" id="A0A133U4R5"/>
<evidence type="ECO:0000313" key="1">
    <source>
        <dbReference type="EMBL" id="KXA89187.1"/>
    </source>
</evidence>
<evidence type="ECO:0000313" key="2">
    <source>
        <dbReference type="Proteomes" id="UP000070589"/>
    </source>
</evidence>
<dbReference type="EMBL" id="LHXL01000051">
    <property type="protein sequence ID" value="KXA89187.1"/>
    <property type="molecule type" value="Genomic_DNA"/>
</dbReference>
<reference evidence="1 2" key="1">
    <citation type="journal article" date="2016" name="Sci. Rep.">
        <title>Metabolic traits of an uncultured archaeal lineage -MSBL1- from brine pools of the Red Sea.</title>
        <authorList>
            <person name="Mwirichia R."/>
            <person name="Alam I."/>
            <person name="Rashid M."/>
            <person name="Vinu M."/>
            <person name="Ba-Alawi W."/>
            <person name="Anthony Kamau A."/>
            <person name="Kamanda Ngugi D."/>
            <person name="Goker M."/>
            <person name="Klenk H.P."/>
            <person name="Bajic V."/>
            <person name="Stingl U."/>
        </authorList>
    </citation>
    <scope>NUCLEOTIDE SEQUENCE [LARGE SCALE GENOMIC DNA]</scope>
    <source>
        <strain evidence="1">SCGC-AAA259D14</strain>
    </source>
</reference>
<comment type="caution">
    <text evidence="1">The sequence shown here is derived from an EMBL/GenBank/DDBJ whole genome shotgun (WGS) entry which is preliminary data.</text>
</comment>
<organism evidence="1 2">
    <name type="scientific">candidate division MSBL1 archaeon SCGC-AAA259D14</name>
    <dbReference type="NCBI Taxonomy" id="1698261"/>
    <lineage>
        <taxon>Archaea</taxon>
        <taxon>Methanobacteriati</taxon>
        <taxon>Methanobacteriota</taxon>
        <taxon>candidate division MSBL1</taxon>
    </lineage>
</organism>
<sequence length="72" mass="8231">MVLRLASILAEGESKLEVSDACVRFTKRHQTRESVRAEFREPAYLAPVDGDRWRSALGKRLSGERLAVNFKR</sequence>
<proteinExistence type="predicted"/>
<keyword evidence="2" id="KW-1185">Reference proteome</keyword>
<protein>
    <submittedName>
        <fullName evidence="1">Uncharacterized protein</fullName>
    </submittedName>
</protein>
<name>A0A133U4R5_9EURY</name>